<name>A0A8B8A985_CRAVI</name>
<sequence>MTSCDMMYQFYNPYFPHKTPSGDFAKFGSSGLTTADHHHLPPSGSYPHSSVPPCPGPDRHDPLEGDIDPESQPKSSQYLNPNCVLLSYFSGDTSTVVDEHFSRALSQPSSFNLDRNFSSSSFSLKSKAEKTLMCHRKLPPSFWNSAYKPPQLATGSNFDYSRDPYFPSSWYSLQNNWPYRLPSHSHADLGGSLPYSSFDATGKFGSTYQSLMFPGSYESRQSKYDFAKNMESLAGTSGYYGLSRLGMDFAPKGNVDPPVTGLEYQLQTARRELCW</sequence>
<dbReference type="AlphaFoldDB" id="A0A8B8A985"/>
<dbReference type="KEGG" id="cvn:111099925"/>
<dbReference type="PANTHER" id="PTHR15950:SF15">
    <property type="entry name" value="PROTEIN VESTIGIAL"/>
    <property type="match status" value="1"/>
</dbReference>
<keyword evidence="3" id="KW-0804">Transcription</keyword>
<keyword evidence="4" id="KW-0539">Nucleus</keyword>
<dbReference type="OrthoDB" id="10069705at2759"/>
<protein>
    <submittedName>
        <fullName evidence="7">Transcription cofactor vestigial-like protein 2 isoform X1</fullName>
    </submittedName>
</protein>
<evidence type="ECO:0000256" key="4">
    <source>
        <dbReference type="ARBA" id="ARBA00023242"/>
    </source>
</evidence>
<dbReference type="InterPro" id="IPR011520">
    <property type="entry name" value="Vg_fam"/>
</dbReference>
<dbReference type="GO" id="GO:0005634">
    <property type="term" value="C:nucleus"/>
    <property type="evidence" value="ECO:0007669"/>
    <property type="project" value="UniProtKB-SubCell"/>
</dbReference>
<reference evidence="7" key="1">
    <citation type="submission" date="2025-08" db="UniProtKB">
        <authorList>
            <consortium name="RefSeq"/>
        </authorList>
    </citation>
    <scope>IDENTIFICATION</scope>
    <source>
        <tissue evidence="7">Whole sample</tissue>
    </source>
</reference>
<dbReference type="Pfam" id="PF07545">
    <property type="entry name" value="Vg_Tdu"/>
    <property type="match status" value="1"/>
</dbReference>
<feature type="region of interest" description="Disordered" evidence="5">
    <location>
        <begin position="36"/>
        <end position="78"/>
    </location>
</feature>
<evidence type="ECO:0000256" key="3">
    <source>
        <dbReference type="ARBA" id="ARBA00023163"/>
    </source>
</evidence>
<dbReference type="RefSeq" id="XP_022287148.1">
    <property type="nucleotide sequence ID" value="XM_022431440.1"/>
</dbReference>
<comment type="subcellular location">
    <subcellularLocation>
        <location evidence="1">Nucleus</location>
    </subcellularLocation>
</comment>
<gene>
    <name evidence="7" type="primary">LOC111099925</name>
</gene>
<keyword evidence="2" id="KW-0805">Transcription regulation</keyword>
<evidence type="ECO:0000256" key="1">
    <source>
        <dbReference type="ARBA" id="ARBA00004123"/>
    </source>
</evidence>
<evidence type="ECO:0000256" key="5">
    <source>
        <dbReference type="SAM" id="MobiDB-lite"/>
    </source>
</evidence>
<evidence type="ECO:0000256" key="2">
    <source>
        <dbReference type="ARBA" id="ARBA00023015"/>
    </source>
</evidence>
<dbReference type="GeneID" id="111099925"/>
<dbReference type="Proteomes" id="UP000694844">
    <property type="component" value="Chromosome 6"/>
</dbReference>
<evidence type="ECO:0000313" key="7">
    <source>
        <dbReference type="RefSeq" id="XP_022287148.1"/>
    </source>
</evidence>
<proteinExistence type="predicted"/>
<dbReference type="PANTHER" id="PTHR15950">
    <property type="entry name" value="TRANSCRIPTION COFACTOR VESTIGIAL-LIKE PROTEIN"/>
    <property type="match status" value="1"/>
</dbReference>
<evidence type="ECO:0000313" key="6">
    <source>
        <dbReference type="Proteomes" id="UP000694844"/>
    </source>
</evidence>
<accession>A0A8B8A985</accession>
<organism evidence="6 7">
    <name type="scientific">Crassostrea virginica</name>
    <name type="common">Eastern oyster</name>
    <dbReference type="NCBI Taxonomy" id="6565"/>
    <lineage>
        <taxon>Eukaryota</taxon>
        <taxon>Metazoa</taxon>
        <taxon>Spiralia</taxon>
        <taxon>Lophotrochozoa</taxon>
        <taxon>Mollusca</taxon>
        <taxon>Bivalvia</taxon>
        <taxon>Autobranchia</taxon>
        <taxon>Pteriomorphia</taxon>
        <taxon>Ostreida</taxon>
        <taxon>Ostreoidea</taxon>
        <taxon>Ostreidae</taxon>
        <taxon>Crassostrea</taxon>
    </lineage>
</organism>
<dbReference type="GO" id="GO:0006355">
    <property type="term" value="P:regulation of DNA-templated transcription"/>
    <property type="evidence" value="ECO:0007669"/>
    <property type="project" value="InterPro"/>
</dbReference>
<keyword evidence="6" id="KW-1185">Reference proteome</keyword>